<evidence type="ECO:0008006" key="3">
    <source>
        <dbReference type="Google" id="ProtNLM"/>
    </source>
</evidence>
<evidence type="ECO:0000313" key="1">
    <source>
        <dbReference type="EMBL" id="VEL25581.1"/>
    </source>
</evidence>
<dbReference type="OrthoDB" id="6240265at2759"/>
<gene>
    <name evidence="1" type="ORF">PXEA_LOCUS19021</name>
</gene>
<sequence>MGGLPVSVTDVWQATGQRPEAGVTWDPVRNINAASLVGSMSSGRKNQRYSSRVRACGLRFDRMYFKSAPDEPTHPVDFELKGLEKVPRAVCFPSDHWAIVGHFSLV</sequence>
<protein>
    <recommendedName>
        <fullName evidence="3">Endonuclease/exonuclease/phosphatase domain-containing protein</fullName>
    </recommendedName>
</protein>
<name>A0A448X1M2_9PLAT</name>
<reference evidence="1" key="1">
    <citation type="submission" date="2018-11" db="EMBL/GenBank/DDBJ databases">
        <authorList>
            <consortium name="Pathogen Informatics"/>
        </authorList>
    </citation>
    <scope>NUCLEOTIDE SEQUENCE</scope>
</reference>
<dbReference type="AlphaFoldDB" id="A0A448X1M2"/>
<dbReference type="Gene3D" id="3.60.10.10">
    <property type="entry name" value="Endonuclease/exonuclease/phosphatase"/>
    <property type="match status" value="1"/>
</dbReference>
<organism evidence="1 2">
    <name type="scientific">Protopolystoma xenopodis</name>
    <dbReference type="NCBI Taxonomy" id="117903"/>
    <lineage>
        <taxon>Eukaryota</taxon>
        <taxon>Metazoa</taxon>
        <taxon>Spiralia</taxon>
        <taxon>Lophotrochozoa</taxon>
        <taxon>Platyhelminthes</taxon>
        <taxon>Monogenea</taxon>
        <taxon>Polyopisthocotylea</taxon>
        <taxon>Polystomatidea</taxon>
        <taxon>Polystomatidae</taxon>
        <taxon>Protopolystoma</taxon>
    </lineage>
</organism>
<evidence type="ECO:0000313" key="2">
    <source>
        <dbReference type="Proteomes" id="UP000784294"/>
    </source>
</evidence>
<keyword evidence="2" id="KW-1185">Reference proteome</keyword>
<dbReference type="Proteomes" id="UP000784294">
    <property type="component" value="Unassembled WGS sequence"/>
</dbReference>
<proteinExistence type="predicted"/>
<dbReference type="EMBL" id="CAAALY010074918">
    <property type="protein sequence ID" value="VEL25581.1"/>
    <property type="molecule type" value="Genomic_DNA"/>
</dbReference>
<comment type="caution">
    <text evidence="1">The sequence shown here is derived from an EMBL/GenBank/DDBJ whole genome shotgun (WGS) entry which is preliminary data.</text>
</comment>
<dbReference type="InterPro" id="IPR036691">
    <property type="entry name" value="Endo/exonu/phosph_ase_sf"/>
</dbReference>
<accession>A0A448X1M2</accession>